<dbReference type="EMBL" id="BAAATR010000010">
    <property type="protein sequence ID" value="GAA2245218.1"/>
    <property type="molecule type" value="Genomic_DNA"/>
</dbReference>
<gene>
    <name evidence="1" type="ORF">GCM10010430_28860</name>
</gene>
<organism evidence="1 2">
    <name type="scientific">Kitasatospora cystarginea</name>
    <dbReference type="NCBI Taxonomy" id="58350"/>
    <lineage>
        <taxon>Bacteria</taxon>
        <taxon>Bacillati</taxon>
        <taxon>Actinomycetota</taxon>
        <taxon>Actinomycetes</taxon>
        <taxon>Kitasatosporales</taxon>
        <taxon>Streptomycetaceae</taxon>
        <taxon>Kitasatospora</taxon>
    </lineage>
</organism>
<evidence type="ECO:0000313" key="1">
    <source>
        <dbReference type="EMBL" id="GAA2245218.1"/>
    </source>
</evidence>
<reference evidence="1 2" key="1">
    <citation type="journal article" date="2019" name="Int. J. Syst. Evol. Microbiol.">
        <title>The Global Catalogue of Microorganisms (GCM) 10K type strain sequencing project: providing services to taxonomists for standard genome sequencing and annotation.</title>
        <authorList>
            <consortium name="The Broad Institute Genomics Platform"/>
            <consortium name="The Broad Institute Genome Sequencing Center for Infectious Disease"/>
            <person name="Wu L."/>
            <person name="Ma J."/>
        </authorList>
    </citation>
    <scope>NUCLEOTIDE SEQUENCE [LARGE SCALE GENOMIC DNA]</scope>
    <source>
        <strain evidence="1 2">JCM 7356</strain>
    </source>
</reference>
<keyword evidence="2" id="KW-1185">Reference proteome</keyword>
<name>A0ABN3DZI2_9ACTN</name>
<comment type="caution">
    <text evidence="1">The sequence shown here is derived from an EMBL/GenBank/DDBJ whole genome shotgun (WGS) entry which is preliminary data.</text>
</comment>
<proteinExistence type="predicted"/>
<protein>
    <recommendedName>
        <fullName evidence="3">YrdC-like domain-containing protein</fullName>
    </recommendedName>
</protein>
<accession>A0ABN3DZI2</accession>
<evidence type="ECO:0008006" key="3">
    <source>
        <dbReference type="Google" id="ProtNLM"/>
    </source>
</evidence>
<evidence type="ECO:0000313" key="2">
    <source>
        <dbReference type="Proteomes" id="UP001500305"/>
    </source>
</evidence>
<sequence length="270" mass="29332">MLGRAEDVRWAAGAVVAGLAVAHGFGNFYALTARPEEVVVRRVNLMKGRPAGQTGSVTTAPARIPLLFDWARLPDGIGHREVTALIDALFTLGPFGFQGPAPADLPGHLTAEEDGRRTVQVIAPGYSCPSNEFLSRALAGTRSDLLFITSANRSRRATGADEEPAHWRAAALRAEFGREAGVRMLEHADEEAARRNHPLHEPMSTSVLAFHRTDGVDEHGRPRLVLQRHGSLPLERIRQAAERFGFGLTLGPGAQRRLSRRQYDDAAEGS</sequence>
<dbReference type="Proteomes" id="UP001500305">
    <property type="component" value="Unassembled WGS sequence"/>
</dbReference>